<dbReference type="PANTHER" id="PTHR45947:SF3">
    <property type="entry name" value="SULFOQUINOVOSYL TRANSFERASE SQD2"/>
    <property type="match status" value="1"/>
</dbReference>
<dbReference type="InterPro" id="IPR001296">
    <property type="entry name" value="Glyco_trans_1"/>
</dbReference>
<dbReference type="Pfam" id="PF00534">
    <property type="entry name" value="Glycos_transf_1"/>
    <property type="match status" value="1"/>
</dbReference>
<keyword evidence="3" id="KW-0328">Glycosyltransferase</keyword>
<dbReference type="PANTHER" id="PTHR45947">
    <property type="entry name" value="SULFOQUINOVOSYL TRANSFERASE SQD2"/>
    <property type="match status" value="1"/>
</dbReference>
<dbReference type="Proteomes" id="UP001203687">
    <property type="component" value="Unassembled WGS sequence"/>
</dbReference>
<evidence type="ECO:0000313" key="4">
    <source>
        <dbReference type="Proteomes" id="UP001203687"/>
    </source>
</evidence>
<sequence length="382" mass="43380">MKVLQVISGMSLKSGGPTTCTYNLLKGLQDTSMAVDLLTFDAVENDKIISREDFMKILPPPKKPRFSYSKALKLWLEEHNDYDLYHTNALWQYPAHAAAVFAQKHNKPYIISPHGMLYPEGLNTSKWFKKVALLLFQKKDLKKATAFHATSHREMKYLRAFGLQQPIAVIPNAIDVNTIQTASIHKKSDPIKIGFLGRLAPIKNLEVLFEAWHASEALTKQAELVVIGDGEEHYMEHLRTVITKKNIENITFTGFLSGEAQEEVMQQLSYLILPSKSENFGMVVPEALARQIPVIASKGTPWEELKTHSCGWWIDNDLETLSTTINEALRLDETQRLEMGKNGRALVEEKYSVDAVSTMMYEFYQWLLSNTETQPSFVDIKS</sequence>
<dbReference type="InterPro" id="IPR028098">
    <property type="entry name" value="Glyco_trans_4-like_N"/>
</dbReference>
<gene>
    <name evidence="3" type="ORF">MUY34_07990</name>
</gene>
<dbReference type="SUPFAM" id="SSF53756">
    <property type="entry name" value="UDP-Glycosyltransferase/glycogen phosphorylase"/>
    <property type="match status" value="1"/>
</dbReference>
<evidence type="ECO:0000259" key="1">
    <source>
        <dbReference type="Pfam" id="PF00534"/>
    </source>
</evidence>
<dbReference type="EC" id="2.4.-.-" evidence="3"/>
<dbReference type="Pfam" id="PF13439">
    <property type="entry name" value="Glyco_transf_4"/>
    <property type="match status" value="1"/>
</dbReference>
<protein>
    <submittedName>
        <fullName evidence="3">Glycosyltransferase</fullName>
        <ecNumber evidence="3">2.4.-.-</ecNumber>
    </submittedName>
</protein>
<evidence type="ECO:0000313" key="3">
    <source>
        <dbReference type="EMBL" id="MCK8480555.1"/>
    </source>
</evidence>
<keyword evidence="4" id="KW-1185">Reference proteome</keyword>
<reference evidence="3" key="1">
    <citation type="submission" date="2022-04" db="EMBL/GenBank/DDBJ databases">
        <authorList>
            <person name="Ren T."/>
        </authorList>
    </citation>
    <scope>NUCLEOTIDE SEQUENCE</scope>
    <source>
        <strain evidence="3">F63249</strain>
    </source>
</reference>
<keyword evidence="3" id="KW-0808">Transferase</keyword>
<organism evidence="3 4">
    <name type="scientific">Psychroserpens algicola</name>
    <dbReference type="NCBI Taxonomy" id="1719034"/>
    <lineage>
        <taxon>Bacteria</taxon>
        <taxon>Pseudomonadati</taxon>
        <taxon>Bacteroidota</taxon>
        <taxon>Flavobacteriia</taxon>
        <taxon>Flavobacteriales</taxon>
        <taxon>Flavobacteriaceae</taxon>
        <taxon>Psychroserpens</taxon>
    </lineage>
</organism>
<feature type="domain" description="Glycosyl transferase family 1" evidence="1">
    <location>
        <begin position="183"/>
        <end position="344"/>
    </location>
</feature>
<proteinExistence type="predicted"/>
<dbReference type="EMBL" id="JALPQF010000006">
    <property type="protein sequence ID" value="MCK8480555.1"/>
    <property type="molecule type" value="Genomic_DNA"/>
</dbReference>
<feature type="domain" description="Glycosyltransferase subfamily 4-like N-terminal" evidence="2">
    <location>
        <begin position="15"/>
        <end position="177"/>
    </location>
</feature>
<evidence type="ECO:0000259" key="2">
    <source>
        <dbReference type="Pfam" id="PF13439"/>
    </source>
</evidence>
<comment type="caution">
    <text evidence="3">The sequence shown here is derived from an EMBL/GenBank/DDBJ whole genome shotgun (WGS) entry which is preliminary data.</text>
</comment>
<name>A0ABT0H871_9FLAO</name>
<accession>A0ABT0H871</accession>
<dbReference type="GO" id="GO:0016757">
    <property type="term" value="F:glycosyltransferase activity"/>
    <property type="evidence" value="ECO:0007669"/>
    <property type="project" value="UniProtKB-KW"/>
</dbReference>
<dbReference type="Gene3D" id="3.40.50.2000">
    <property type="entry name" value="Glycogen Phosphorylase B"/>
    <property type="match status" value="2"/>
</dbReference>
<dbReference type="InterPro" id="IPR050194">
    <property type="entry name" value="Glycosyltransferase_grp1"/>
</dbReference>
<dbReference type="RefSeq" id="WP_248412638.1">
    <property type="nucleotide sequence ID" value="NZ_JALPQF010000006.1"/>
</dbReference>